<keyword evidence="2" id="KW-1185">Reference proteome</keyword>
<evidence type="ECO:0000313" key="2">
    <source>
        <dbReference type="Proteomes" id="UP000182248"/>
    </source>
</evidence>
<proteinExistence type="predicted"/>
<dbReference type="AlphaFoldDB" id="A0A1K1QZX1"/>
<sequence>MLWQKQLKNHSTYNGHFRHKLYSALHNLKNFRVPTQKEQIIARALK</sequence>
<reference evidence="1 2" key="1">
    <citation type="submission" date="2016-11" db="EMBL/GenBank/DDBJ databases">
        <authorList>
            <person name="Jaros S."/>
            <person name="Januszkiewicz K."/>
            <person name="Wedrychowicz H."/>
        </authorList>
    </citation>
    <scope>NUCLEOTIDE SEQUENCE [LARGE SCALE GENOMIC DNA]</scope>
    <source>
        <strain evidence="1 2">CGMCC 1.12145</strain>
    </source>
</reference>
<dbReference type="EMBL" id="FPJE01000017">
    <property type="protein sequence ID" value="SFW65325.1"/>
    <property type="molecule type" value="Genomic_DNA"/>
</dbReference>
<accession>A0A1K1QZX1</accession>
<evidence type="ECO:0000313" key="1">
    <source>
        <dbReference type="EMBL" id="SFW65325.1"/>
    </source>
</evidence>
<name>A0A1K1QZX1_9FLAO</name>
<gene>
    <name evidence="1" type="ORF">SAMN02927921_03016</name>
</gene>
<protein>
    <submittedName>
        <fullName evidence="1">Uncharacterized protein</fullName>
    </submittedName>
</protein>
<dbReference type="Proteomes" id="UP000182248">
    <property type="component" value="Unassembled WGS sequence"/>
</dbReference>
<organism evidence="1 2">
    <name type="scientific">Sinomicrobium oceani</name>
    <dbReference type="NCBI Taxonomy" id="1150368"/>
    <lineage>
        <taxon>Bacteria</taxon>
        <taxon>Pseudomonadati</taxon>
        <taxon>Bacteroidota</taxon>
        <taxon>Flavobacteriia</taxon>
        <taxon>Flavobacteriales</taxon>
        <taxon>Flavobacteriaceae</taxon>
        <taxon>Sinomicrobium</taxon>
    </lineage>
</organism>